<dbReference type="EMBL" id="FNHP01000004">
    <property type="protein sequence ID" value="SDM32791.1"/>
    <property type="molecule type" value="Genomic_DNA"/>
</dbReference>
<dbReference type="PROSITE" id="PS50883">
    <property type="entry name" value="EAL"/>
    <property type="match status" value="1"/>
</dbReference>
<dbReference type="SMART" id="SM00091">
    <property type="entry name" value="PAS"/>
    <property type="match status" value="3"/>
</dbReference>
<evidence type="ECO:0000259" key="4">
    <source>
        <dbReference type="PROSITE" id="PS50113"/>
    </source>
</evidence>
<dbReference type="InterPro" id="IPR001610">
    <property type="entry name" value="PAC"/>
</dbReference>
<dbReference type="InterPro" id="IPR035965">
    <property type="entry name" value="PAS-like_dom_sf"/>
</dbReference>
<dbReference type="SUPFAM" id="SSF141868">
    <property type="entry name" value="EAL domain-like"/>
    <property type="match status" value="1"/>
</dbReference>
<feature type="domain" description="PAC" evidence="4">
    <location>
        <begin position="409"/>
        <end position="461"/>
    </location>
</feature>
<feature type="domain" description="PAS" evidence="3">
    <location>
        <begin position="252"/>
        <end position="284"/>
    </location>
</feature>
<dbReference type="Gene3D" id="3.20.20.450">
    <property type="entry name" value="EAL domain"/>
    <property type="match status" value="1"/>
</dbReference>
<dbReference type="Pfam" id="PF00990">
    <property type="entry name" value="GGDEF"/>
    <property type="match status" value="1"/>
</dbReference>
<dbReference type="PROSITE" id="PS50112">
    <property type="entry name" value="PAS"/>
    <property type="match status" value="2"/>
</dbReference>
<evidence type="ECO:0000259" key="3">
    <source>
        <dbReference type="PROSITE" id="PS50112"/>
    </source>
</evidence>
<accession>A0A1G9SBP0</accession>
<dbReference type="SUPFAM" id="SSF55785">
    <property type="entry name" value="PYP-like sensor domain (PAS domain)"/>
    <property type="match status" value="3"/>
</dbReference>
<dbReference type="Gene3D" id="3.30.450.20">
    <property type="entry name" value="PAS domain"/>
    <property type="match status" value="3"/>
</dbReference>
<name>A0A1G9SBP0_9BURK</name>
<proteinExistence type="predicted"/>
<dbReference type="Pfam" id="PF13426">
    <property type="entry name" value="PAS_9"/>
    <property type="match status" value="1"/>
</dbReference>
<dbReference type="SMART" id="SM00086">
    <property type="entry name" value="PAC"/>
    <property type="match status" value="3"/>
</dbReference>
<dbReference type="SMART" id="SM00052">
    <property type="entry name" value="EAL"/>
    <property type="match status" value="1"/>
</dbReference>
<dbReference type="CDD" id="cd00130">
    <property type="entry name" value="PAS"/>
    <property type="match status" value="2"/>
</dbReference>
<organism evidence="7 8">
    <name type="scientific">Oryzisolibacter propanilivorax</name>
    <dbReference type="NCBI Taxonomy" id="1527607"/>
    <lineage>
        <taxon>Bacteria</taxon>
        <taxon>Pseudomonadati</taxon>
        <taxon>Pseudomonadota</taxon>
        <taxon>Betaproteobacteria</taxon>
        <taxon>Burkholderiales</taxon>
        <taxon>Comamonadaceae</taxon>
        <taxon>Oryzisolibacter</taxon>
    </lineage>
</organism>
<dbReference type="InterPro" id="IPR043128">
    <property type="entry name" value="Rev_trsase/Diguanyl_cyclase"/>
</dbReference>
<dbReference type="InterPro" id="IPR013656">
    <property type="entry name" value="PAS_4"/>
</dbReference>
<dbReference type="InterPro" id="IPR035919">
    <property type="entry name" value="EAL_sf"/>
</dbReference>
<evidence type="ECO:0000259" key="6">
    <source>
        <dbReference type="PROSITE" id="PS50887"/>
    </source>
</evidence>
<evidence type="ECO:0000259" key="5">
    <source>
        <dbReference type="PROSITE" id="PS50883"/>
    </source>
</evidence>
<dbReference type="Gene3D" id="3.30.70.270">
    <property type="match status" value="1"/>
</dbReference>
<keyword evidence="8" id="KW-1185">Reference proteome</keyword>
<reference evidence="8" key="1">
    <citation type="submission" date="2016-10" db="EMBL/GenBank/DDBJ databases">
        <authorList>
            <person name="Varghese N."/>
            <person name="Submissions S."/>
        </authorList>
    </citation>
    <scope>NUCLEOTIDE SEQUENCE [LARGE SCALE GENOMIC DNA]</scope>
    <source>
        <strain evidence="8">EPL6</strain>
    </source>
</reference>
<dbReference type="InterPro" id="IPR029787">
    <property type="entry name" value="Nucleotide_cyclase"/>
</dbReference>
<dbReference type="InterPro" id="IPR000014">
    <property type="entry name" value="PAS"/>
</dbReference>
<evidence type="ECO:0000256" key="2">
    <source>
        <dbReference type="SAM" id="Phobius"/>
    </source>
</evidence>
<dbReference type="PROSITE" id="PS50887">
    <property type="entry name" value="GGDEF"/>
    <property type="match status" value="1"/>
</dbReference>
<dbReference type="Pfam" id="PF00563">
    <property type="entry name" value="EAL"/>
    <property type="match status" value="1"/>
</dbReference>
<keyword evidence="2" id="KW-0472">Membrane</keyword>
<dbReference type="CDD" id="cd01948">
    <property type="entry name" value="EAL"/>
    <property type="match status" value="1"/>
</dbReference>
<dbReference type="FunFam" id="3.20.20.450:FF:000001">
    <property type="entry name" value="Cyclic di-GMP phosphodiesterase yahA"/>
    <property type="match status" value="1"/>
</dbReference>
<feature type="domain" description="PAS" evidence="3">
    <location>
        <begin position="336"/>
        <end position="380"/>
    </location>
</feature>
<dbReference type="OrthoDB" id="9813903at2"/>
<dbReference type="SMART" id="SM00267">
    <property type="entry name" value="GGDEF"/>
    <property type="match status" value="1"/>
</dbReference>
<feature type="transmembrane region" description="Helical" evidence="2">
    <location>
        <begin position="53"/>
        <end position="70"/>
    </location>
</feature>
<dbReference type="InterPro" id="IPR000160">
    <property type="entry name" value="GGDEF_dom"/>
</dbReference>
<dbReference type="STRING" id="1527607.SAMN05428957_104247"/>
<protein>
    <submittedName>
        <fullName evidence="7">PAS domain S-box-containing protein/diguanylate cyclase (GGDEF) domain-containing protein</fullName>
    </submittedName>
</protein>
<dbReference type="PANTHER" id="PTHR44757">
    <property type="entry name" value="DIGUANYLATE CYCLASE DGCP"/>
    <property type="match status" value="1"/>
</dbReference>
<feature type="region of interest" description="Disordered" evidence="1">
    <location>
        <begin position="885"/>
        <end position="917"/>
    </location>
</feature>
<dbReference type="PROSITE" id="PS50113">
    <property type="entry name" value="PAC"/>
    <property type="match status" value="1"/>
</dbReference>
<evidence type="ECO:0000256" key="1">
    <source>
        <dbReference type="SAM" id="MobiDB-lite"/>
    </source>
</evidence>
<dbReference type="PANTHER" id="PTHR44757:SF2">
    <property type="entry name" value="BIOFILM ARCHITECTURE MAINTENANCE PROTEIN MBAA"/>
    <property type="match status" value="1"/>
</dbReference>
<dbReference type="InterPro" id="IPR001633">
    <property type="entry name" value="EAL_dom"/>
</dbReference>
<dbReference type="InterPro" id="IPR000700">
    <property type="entry name" value="PAS-assoc_C"/>
</dbReference>
<evidence type="ECO:0000313" key="8">
    <source>
        <dbReference type="Proteomes" id="UP000198552"/>
    </source>
</evidence>
<dbReference type="InterPro" id="IPR013655">
    <property type="entry name" value="PAS_fold_3"/>
</dbReference>
<dbReference type="CDD" id="cd01949">
    <property type="entry name" value="GGDEF"/>
    <property type="match status" value="1"/>
</dbReference>
<gene>
    <name evidence="7" type="ORF">SAMN05428957_104247</name>
</gene>
<dbReference type="SUPFAM" id="SSF55073">
    <property type="entry name" value="Nucleotide cyclase"/>
    <property type="match status" value="1"/>
</dbReference>
<feature type="domain" description="GGDEF" evidence="6">
    <location>
        <begin position="493"/>
        <end position="627"/>
    </location>
</feature>
<dbReference type="Pfam" id="PF08448">
    <property type="entry name" value="PAS_4"/>
    <property type="match status" value="1"/>
</dbReference>
<dbReference type="Proteomes" id="UP000198552">
    <property type="component" value="Unassembled WGS sequence"/>
</dbReference>
<feature type="transmembrane region" description="Helical" evidence="2">
    <location>
        <begin position="20"/>
        <end position="41"/>
    </location>
</feature>
<dbReference type="NCBIfam" id="TIGR00229">
    <property type="entry name" value="sensory_box"/>
    <property type="match status" value="1"/>
</dbReference>
<dbReference type="Pfam" id="PF08447">
    <property type="entry name" value="PAS_3"/>
    <property type="match status" value="1"/>
</dbReference>
<keyword evidence="2" id="KW-0812">Transmembrane</keyword>
<dbReference type="AlphaFoldDB" id="A0A1G9SBP0"/>
<dbReference type="NCBIfam" id="TIGR00254">
    <property type="entry name" value="GGDEF"/>
    <property type="match status" value="1"/>
</dbReference>
<keyword evidence="2" id="KW-1133">Transmembrane helix</keyword>
<sequence>MDMHDLGRTPRMTPARGLALYLLAGAAWVFVGDALMAQWLYGAGHTPSPWHMVKGLVFVLLSGLLCWWLLTRMRSAEQQRGALARELAHVVRHAPAGIARVDPHSLVVLWANDRLAGWLELPALALPGRDLRELAPAVDEARAAQLLQALLAGDASHYQGEHVCRPASGGPEVLVLCQASLVPAADGQTAHLVCVLLDMGEIGAARAALAHSQRVLGLALEGSGSGLWDWDLARQRHTYSPSVLRLLRHPDPERVYGQPLLLQRLHPEDRERVQRALEHTIASGAPFEEVARLRRFDDSWCWVQARGQRHLNAAGEPERCSGIVTDLSARRAADERQRLAATVVENTIEGVVVTDAQMQILSVNASFTRLLGYHEDELRGLTPRVFKSGRHDKAFYRAMWDSMNRTGHWQGEIWNRRKDGEIFPERMSLSAVYDAQGAVTHYVCMFTDISEEKQQQERLDFLAHCDPLTGLANRLWFGEQLQDVVQQAARSGELLAVLLLNLDRFKDVNGSWGHAVGDQVLQHISAQVRSALRPGDLIGRLAGDEIAVVARHLRHADGAAAVARNLIGVAARPWLSPDGVAVVVGVSIGICTYPEQADSAQQLLQGAHAAVYGAKARGRGAYCFFTEQMTQDARERLQIEARLRQALALGHLRLHYQPQVNVASGRITGAEALVRWLDPEEGLISPARFIPVAESSGVIGALGDWVLREACRQGRRWRDAGLPELRIAVNVSPRQFHLNDVAGSAAQALAESGFSARCLELELTESALAERPEEARQTLLRLHALGVHIAVDDFGTGYSSLAHLKRFPIDVLKIDQGFIRDIPASGDDMAISAAIIAMGHSLGLQVVAEGVETQAQLDFLRARGCDLYQGWLCSRPLPPEQFEALLGAQPPQRADGAGASDEEAGAPPGQRPRSPAQ</sequence>
<dbReference type="InterPro" id="IPR052155">
    <property type="entry name" value="Biofilm_reg_signaling"/>
</dbReference>
<evidence type="ECO:0000313" key="7">
    <source>
        <dbReference type="EMBL" id="SDM32791.1"/>
    </source>
</evidence>
<feature type="domain" description="EAL" evidence="5">
    <location>
        <begin position="636"/>
        <end position="890"/>
    </location>
</feature>